<gene>
    <name evidence="1" type="ORF">RCC_02589</name>
</gene>
<dbReference type="RefSeq" id="XP_023623647.1">
    <property type="nucleotide sequence ID" value="XM_023767879.1"/>
</dbReference>
<dbReference type="AlphaFoldDB" id="A0A2D3V2N8"/>
<evidence type="ECO:0000313" key="1">
    <source>
        <dbReference type="EMBL" id="CZT16754.1"/>
    </source>
</evidence>
<dbReference type="GeneID" id="35597804"/>
<name>A0A2D3V2N8_9PEZI</name>
<accession>A0A2D3V2N8</accession>
<keyword evidence="2" id="KW-1185">Reference proteome</keyword>
<reference evidence="1 2" key="1">
    <citation type="submission" date="2016-03" db="EMBL/GenBank/DDBJ databases">
        <authorList>
            <person name="Ploux O."/>
        </authorList>
    </citation>
    <scope>NUCLEOTIDE SEQUENCE [LARGE SCALE GENOMIC DNA]</scope>
    <source>
        <strain evidence="1 2">URUG2</strain>
    </source>
</reference>
<protein>
    <submittedName>
        <fullName evidence="1">Uncharacterized protein</fullName>
    </submittedName>
</protein>
<organism evidence="1 2">
    <name type="scientific">Ramularia collo-cygni</name>
    <dbReference type="NCBI Taxonomy" id="112498"/>
    <lineage>
        <taxon>Eukaryota</taxon>
        <taxon>Fungi</taxon>
        <taxon>Dikarya</taxon>
        <taxon>Ascomycota</taxon>
        <taxon>Pezizomycotina</taxon>
        <taxon>Dothideomycetes</taxon>
        <taxon>Dothideomycetidae</taxon>
        <taxon>Mycosphaerellales</taxon>
        <taxon>Mycosphaerellaceae</taxon>
        <taxon>Ramularia</taxon>
    </lineage>
</organism>
<evidence type="ECO:0000313" key="2">
    <source>
        <dbReference type="Proteomes" id="UP000225277"/>
    </source>
</evidence>
<sequence>MQSVIAVLSTNLFKTVTRSGASMLYFTRPFHLTSQHSEGLHICPETDLLSLCTHGIDA</sequence>
<dbReference type="EMBL" id="FJUY01000003">
    <property type="protein sequence ID" value="CZT16754.1"/>
    <property type="molecule type" value="Genomic_DNA"/>
</dbReference>
<proteinExistence type="predicted"/>
<dbReference type="Proteomes" id="UP000225277">
    <property type="component" value="Unassembled WGS sequence"/>
</dbReference>